<dbReference type="GO" id="GO:0005886">
    <property type="term" value="C:plasma membrane"/>
    <property type="evidence" value="ECO:0007669"/>
    <property type="project" value="UniProtKB-SubCell"/>
</dbReference>
<evidence type="ECO:0000256" key="5">
    <source>
        <dbReference type="ARBA" id="ARBA00022741"/>
    </source>
</evidence>
<dbReference type="InterPro" id="IPR007795">
    <property type="entry name" value="T7SS_EccB"/>
</dbReference>
<evidence type="ECO:0000256" key="3">
    <source>
        <dbReference type="ARBA" id="ARBA00022475"/>
    </source>
</evidence>
<dbReference type="InterPro" id="IPR042485">
    <property type="entry name" value="T7SS_EccB_R3"/>
</dbReference>
<name>A0A2U1EVE9_9PSEU</name>
<dbReference type="AlphaFoldDB" id="A0A2U1EVE9"/>
<keyword evidence="5" id="KW-0547">Nucleotide-binding</keyword>
<feature type="transmembrane region" description="Helical" evidence="10">
    <location>
        <begin position="57"/>
        <end position="78"/>
    </location>
</feature>
<proteinExistence type="inferred from homology"/>
<comment type="subcellular location">
    <subcellularLocation>
        <location evidence="1">Cell membrane</location>
        <topology evidence="1">Single-pass membrane protein</topology>
    </subcellularLocation>
</comment>
<dbReference type="GO" id="GO:0016787">
    <property type="term" value="F:hydrolase activity"/>
    <property type="evidence" value="ECO:0007669"/>
    <property type="project" value="UniProtKB-KW"/>
</dbReference>
<dbReference type="GO" id="GO:0005524">
    <property type="term" value="F:ATP binding"/>
    <property type="evidence" value="ECO:0007669"/>
    <property type="project" value="UniProtKB-KW"/>
</dbReference>
<dbReference type="EMBL" id="QEKW01000020">
    <property type="protein sequence ID" value="PVZ03680.1"/>
    <property type="molecule type" value="Genomic_DNA"/>
</dbReference>
<evidence type="ECO:0000313" key="12">
    <source>
        <dbReference type="Proteomes" id="UP000245639"/>
    </source>
</evidence>
<evidence type="ECO:0000256" key="2">
    <source>
        <dbReference type="ARBA" id="ARBA00008149"/>
    </source>
</evidence>
<dbReference type="Proteomes" id="UP000245639">
    <property type="component" value="Unassembled WGS sequence"/>
</dbReference>
<evidence type="ECO:0000256" key="4">
    <source>
        <dbReference type="ARBA" id="ARBA00022692"/>
    </source>
</evidence>
<dbReference type="Gene3D" id="3.30.2390.20">
    <property type="entry name" value="Type VII secretion system EccB, repeat 1 domain"/>
    <property type="match status" value="1"/>
</dbReference>
<keyword evidence="7" id="KW-0067">ATP-binding</keyword>
<dbReference type="Pfam" id="PF05108">
    <property type="entry name" value="T7SS_ESX1_EccB"/>
    <property type="match status" value="1"/>
</dbReference>
<accession>A0A2U1EVE9</accession>
<evidence type="ECO:0000256" key="7">
    <source>
        <dbReference type="ARBA" id="ARBA00022840"/>
    </source>
</evidence>
<dbReference type="PANTHER" id="PTHR40765">
    <property type="entry name" value="ESX-2 SECRETION SYSTEM ATPASE ECCB2"/>
    <property type="match status" value="1"/>
</dbReference>
<protein>
    <submittedName>
        <fullName evidence="11">Type VII secretion protein EccB</fullName>
    </submittedName>
</protein>
<evidence type="ECO:0000256" key="9">
    <source>
        <dbReference type="ARBA" id="ARBA00023136"/>
    </source>
</evidence>
<reference evidence="11 12" key="1">
    <citation type="submission" date="2018-04" db="EMBL/GenBank/DDBJ databases">
        <title>Genomic Encyclopedia of Type Strains, Phase IV (KMG-IV): sequencing the most valuable type-strain genomes for metagenomic binning, comparative biology and taxonomic classification.</title>
        <authorList>
            <person name="Goeker M."/>
        </authorList>
    </citation>
    <scope>NUCLEOTIDE SEQUENCE [LARGE SCALE GENOMIC DNA]</scope>
    <source>
        <strain evidence="11 12">DSM 45771</strain>
    </source>
</reference>
<comment type="caution">
    <text evidence="11">The sequence shown here is derived from an EMBL/GenBank/DDBJ whole genome shotgun (WGS) entry which is preliminary data.</text>
</comment>
<evidence type="ECO:0000256" key="8">
    <source>
        <dbReference type="ARBA" id="ARBA00022989"/>
    </source>
</evidence>
<keyword evidence="6" id="KW-0378">Hydrolase</keyword>
<keyword evidence="8 10" id="KW-1133">Transmembrane helix</keyword>
<evidence type="ECO:0000313" key="11">
    <source>
        <dbReference type="EMBL" id="PVZ03680.1"/>
    </source>
</evidence>
<dbReference type="GO" id="GO:0005576">
    <property type="term" value="C:extracellular region"/>
    <property type="evidence" value="ECO:0007669"/>
    <property type="project" value="TreeGrafter"/>
</dbReference>
<gene>
    <name evidence="11" type="ORF">C8D89_12037</name>
</gene>
<evidence type="ECO:0000256" key="10">
    <source>
        <dbReference type="SAM" id="Phobius"/>
    </source>
</evidence>
<dbReference type="InterPro" id="IPR044857">
    <property type="entry name" value="T7SS_EccB_R1"/>
</dbReference>
<dbReference type="PANTHER" id="PTHR40765:SF2">
    <property type="entry name" value="ESX-2 SECRETION SYSTEM ATPASE ECCB2"/>
    <property type="match status" value="1"/>
</dbReference>
<dbReference type="NCBIfam" id="TIGR03919">
    <property type="entry name" value="T7SS_EccB"/>
    <property type="match status" value="1"/>
</dbReference>
<keyword evidence="9 10" id="KW-0472">Membrane</keyword>
<evidence type="ECO:0000256" key="1">
    <source>
        <dbReference type="ARBA" id="ARBA00004162"/>
    </source>
</evidence>
<dbReference type="Gene3D" id="2.40.50.910">
    <property type="entry name" value="Type VII secretion system EccB, repeat 3 domain"/>
    <property type="match status" value="1"/>
</dbReference>
<sequence>MGDPDRSRAVRIGFVPVDPPTTTQVQAHRFAVRRLESALVGRDPTPRHDPGRRQNRALLVGATLAVLALVGFAVVGLVRGDEGWRDEAVVRGVPSGALYAVAHGPDRLVPALNLASARLLAAAAGNTDGLGPPTPVRDDLLAEAPRAAPAGIPGAPSVLPDPTAPATDAWAVCDAATLDPSVPDPAADPPVTTVALGGVPAPGRAVAPDEALLLRGPDGFWLVTEGRRARIDPTIGSVVRGLDLTGAQPRAASPALLGALPEGPPLAPVIVPGSGATPTDARTAALGVPVGAVVSPDGARFHLVAADGVQEVPAVVAQLARFANPDPAADPGIAVVPAGRLAAAPRVTVVDVAAYPAATPRLVTYEQATTACVRADPAGTAVVFVGPALPGPPEPTPLVGPPLDGARVTGGGAYVVPVAPGASSDPAEAVLVDPGGRVFAVPDPAAGAAMGLGAPRPAPRAVLDLLPRGPTLDLVAAQTAR</sequence>
<keyword evidence="3" id="KW-1003">Cell membrane</keyword>
<comment type="similarity">
    <text evidence="2">Belongs to the EccB family.</text>
</comment>
<keyword evidence="12" id="KW-1185">Reference proteome</keyword>
<dbReference type="OrthoDB" id="3847604at2"/>
<organism evidence="11 12">
    <name type="scientific">Actinomycetospora cinnamomea</name>
    <dbReference type="NCBI Taxonomy" id="663609"/>
    <lineage>
        <taxon>Bacteria</taxon>
        <taxon>Bacillati</taxon>
        <taxon>Actinomycetota</taxon>
        <taxon>Actinomycetes</taxon>
        <taxon>Pseudonocardiales</taxon>
        <taxon>Pseudonocardiaceae</taxon>
        <taxon>Actinomycetospora</taxon>
    </lineage>
</organism>
<keyword evidence="4 10" id="KW-0812">Transmembrane</keyword>
<evidence type="ECO:0000256" key="6">
    <source>
        <dbReference type="ARBA" id="ARBA00022801"/>
    </source>
</evidence>